<feature type="region of interest" description="Disordered" evidence="2">
    <location>
        <begin position="3177"/>
        <end position="3207"/>
    </location>
</feature>
<evidence type="ECO:0000256" key="2">
    <source>
        <dbReference type="SAM" id="MobiDB-lite"/>
    </source>
</evidence>
<feature type="compositionally biased region" description="Polar residues" evidence="2">
    <location>
        <begin position="895"/>
        <end position="907"/>
    </location>
</feature>
<feature type="compositionally biased region" description="Acidic residues" evidence="2">
    <location>
        <begin position="2908"/>
        <end position="2922"/>
    </location>
</feature>
<feature type="compositionally biased region" description="Basic and acidic residues" evidence="2">
    <location>
        <begin position="6862"/>
        <end position="6878"/>
    </location>
</feature>
<feature type="region of interest" description="Disordered" evidence="2">
    <location>
        <begin position="2739"/>
        <end position="2771"/>
    </location>
</feature>
<feature type="region of interest" description="Disordered" evidence="2">
    <location>
        <begin position="1177"/>
        <end position="1211"/>
    </location>
</feature>
<reference evidence="3 4" key="1">
    <citation type="submission" date="2023-07" db="EMBL/GenBank/DDBJ databases">
        <title>Genomic Encyclopedia of Type Strains, Phase IV (KMG-IV): sequencing the most valuable type-strain genomes for metagenomic binning, comparative biology and taxonomic classification.</title>
        <authorList>
            <person name="Goeker M."/>
        </authorList>
    </citation>
    <scope>NUCLEOTIDE SEQUENCE [LARGE SCALE GENOMIC DNA]</scope>
    <source>
        <strain evidence="3 4">DSM 40573</strain>
    </source>
</reference>
<dbReference type="InterPro" id="IPR024079">
    <property type="entry name" value="MetalloPept_cat_dom_sf"/>
</dbReference>
<feature type="region of interest" description="Disordered" evidence="2">
    <location>
        <begin position="6839"/>
        <end position="6878"/>
    </location>
</feature>
<feature type="compositionally biased region" description="Basic and acidic residues" evidence="2">
    <location>
        <begin position="377"/>
        <end position="386"/>
    </location>
</feature>
<feature type="compositionally biased region" description="Polar residues" evidence="2">
    <location>
        <begin position="5274"/>
        <end position="5288"/>
    </location>
</feature>
<protein>
    <recommendedName>
        <fullName evidence="5">Lonely Cys domain-containing protein</fullName>
    </recommendedName>
</protein>
<feature type="region of interest" description="Disordered" evidence="2">
    <location>
        <begin position="3744"/>
        <end position="3763"/>
    </location>
</feature>
<feature type="region of interest" description="Disordered" evidence="2">
    <location>
        <begin position="363"/>
        <end position="395"/>
    </location>
</feature>
<feature type="region of interest" description="Disordered" evidence="2">
    <location>
        <begin position="4143"/>
        <end position="4192"/>
    </location>
</feature>
<dbReference type="EMBL" id="JAUSWC010000008">
    <property type="protein sequence ID" value="MDQ0487691.1"/>
    <property type="molecule type" value="Genomic_DNA"/>
</dbReference>
<dbReference type="Gene3D" id="3.40.390.10">
    <property type="entry name" value="Collagenase (Catalytic Domain)"/>
    <property type="match status" value="1"/>
</dbReference>
<feature type="compositionally biased region" description="Low complexity" evidence="2">
    <location>
        <begin position="5258"/>
        <end position="5272"/>
    </location>
</feature>
<feature type="region of interest" description="Disordered" evidence="2">
    <location>
        <begin position="2231"/>
        <end position="2259"/>
    </location>
</feature>
<feature type="compositionally biased region" description="Basic and acidic residues" evidence="2">
    <location>
        <begin position="6495"/>
        <end position="6508"/>
    </location>
</feature>
<accession>A0ABU0KGV8</accession>
<feature type="region of interest" description="Disordered" evidence="2">
    <location>
        <begin position="500"/>
        <end position="535"/>
    </location>
</feature>
<feature type="region of interest" description="Disordered" evidence="2">
    <location>
        <begin position="6437"/>
        <end position="6469"/>
    </location>
</feature>
<dbReference type="Proteomes" id="UP001236795">
    <property type="component" value="Unassembled WGS sequence"/>
</dbReference>
<dbReference type="PANTHER" id="PTHR13037:SF24">
    <property type="entry name" value="POLYCOMB PROTEIN PCL-RELATED"/>
    <property type="match status" value="1"/>
</dbReference>
<keyword evidence="4" id="KW-1185">Reference proteome</keyword>
<feature type="compositionally biased region" description="Pro residues" evidence="2">
    <location>
        <begin position="2579"/>
        <end position="2600"/>
    </location>
</feature>
<organism evidence="3 4">
    <name type="scientific">Streptomyces thermodiastaticus</name>
    <dbReference type="NCBI Taxonomy" id="44061"/>
    <lineage>
        <taxon>Bacteria</taxon>
        <taxon>Bacillati</taxon>
        <taxon>Actinomycetota</taxon>
        <taxon>Actinomycetes</taxon>
        <taxon>Kitasatosporales</taxon>
        <taxon>Streptomycetaceae</taxon>
        <taxon>Streptomyces</taxon>
    </lineage>
</organism>
<feature type="region of interest" description="Disordered" evidence="2">
    <location>
        <begin position="1755"/>
        <end position="1810"/>
    </location>
</feature>
<feature type="region of interest" description="Disordered" evidence="2">
    <location>
        <begin position="5054"/>
        <end position="5073"/>
    </location>
</feature>
<name>A0ABU0KGV8_9ACTN</name>
<feature type="region of interest" description="Disordered" evidence="2">
    <location>
        <begin position="4883"/>
        <end position="4903"/>
    </location>
</feature>
<feature type="compositionally biased region" description="Pro residues" evidence="2">
    <location>
        <begin position="507"/>
        <end position="518"/>
    </location>
</feature>
<feature type="compositionally biased region" description="Basic and acidic residues" evidence="2">
    <location>
        <begin position="1223"/>
        <end position="1238"/>
    </location>
</feature>
<evidence type="ECO:0008006" key="5">
    <source>
        <dbReference type="Google" id="ProtNLM"/>
    </source>
</evidence>
<feature type="compositionally biased region" description="Pro residues" evidence="2">
    <location>
        <begin position="5411"/>
        <end position="5425"/>
    </location>
</feature>
<feature type="region of interest" description="Disordered" evidence="2">
    <location>
        <begin position="5378"/>
        <end position="5427"/>
    </location>
</feature>
<evidence type="ECO:0000313" key="4">
    <source>
        <dbReference type="Proteomes" id="UP001236795"/>
    </source>
</evidence>
<feature type="region of interest" description="Disordered" evidence="2">
    <location>
        <begin position="1536"/>
        <end position="1567"/>
    </location>
</feature>
<gene>
    <name evidence="3" type="ORF">QO019_002546</name>
</gene>
<feature type="compositionally biased region" description="Polar residues" evidence="2">
    <location>
        <begin position="5300"/>
        <end position="5309"/>
    </location>
</feature>
<keyword evidence="1" id="KW-0945">Host-virus interaction</keyword>
<feature type="region of interest" description="Disordered" evidence="2">
    <location>
        <begin position="3549"/>
        <end position="3635"/>
    </location>
</feature>
<feature type="region of interest" description="Disordered" evidence="2">
    <location>
        <begin position="1223"/>
        <end position="1259"/>
    </location>
</feature>
<feature type="compositionally biased region" description="Basic and acidic residues" evidence="2">
    <location>
        <begin position="1798"/>
        <end position="1810"/>
    </location>
</feature>
<feature type="region of interest" description="Disordered" evidence="2">
    <location>
        <begin position="3975"/>
        <end position="4018"/>
    </location>
</feature>
<sequence length="6878" mass="736272">MRPSADTDDGRTLALSVDGVTIRITATGRPYTGTVRTDGFTLPAPADSVADAALTLATATGQDSRGRDLLDLLWALRATSADGTPSLTPATLPEDAYRAARPAGAPASLAVRLSEVLDTAALDADTLARHERTWRELGVADGDLPGLRAELTGLAHALRTAPEVTADPVRTLAARLPGLSATDRNAALALLTPADRERLAADPALVDALRTATGPEEFASVAADLMTQVPTGVGQPVSARAAARTRIARMLRDPEVTARLLKGGTRVVVVPRTEALTSLDAFRFLNGAVTGDGRPWDGVRGVGTRTAAVTEENLLGERTTVGSGMSAYPDGYSTTVHEFAHTVHLHGLDATDRQRVTNAFRTTTRHGEAGAWPDGPLHSRDADGRRSAPNYSSRDEREFFAQLTNVYLRANGGNDPYTGLPRVNAGPEWVRTRQPALYPLLRRLYGDATDTRPTDINPVEATDTENEALARARALFAVAEGTPAEDGPAHEAVRALWDGTAGTHVPQPHPPAAPPVPVPTDARRDSAAPPPADDAVQRRLRELRAVVDTTFGSQPLPQNIRDGLFTSLRVIEAARATHPHFGRRPLDLDGITRTLLHLPPDAPVDAARHFDAFTLVSSAHRRGRAATLDAVAAYGLTRQGYPQGSALTGPDGTAYGRNLTGRPGLRLDLGRTADAQGVHPAPWGPTAYAAVLERDEEGRVLVNGTPVSDTEFAELLRHDPERPQDAPVVLIAGEEDGRNETLAREIADRTGTRAWFTNGDLRLEQAPDGRRVPVLAPPASGSVPAGGWFPADPGRVPQDPGATLTASDGTVFPDSDIHTYPLATGDGQGLTGRAFLDAHDMAIREQSMRLLSAVRHYSDFLESLPGVHGSKESDARPLPRSLADSYVAVGHGDSGRTTVPRRSTGANQALPPAQLGRMLARRPSLRALPSEQPVWMLWCELSATRPRQDLLAQPPAAQHIANETGRTVFASDVQVGTADAENGLPPRLIKFDDPDRPQGHFDEFRPEPGADALAALADLGRLPEGLPRRTTRALHWVRALRRTHGPDIDSAPAREAEFHELIEGFGALEELRFKALGGADPGPLTWSGLQQIAGEYAARRGWDRSLTAGSLEHLLRAALDGNLSPQQAAAPTAPAAPPSTPADGTGTTPDASAPIAYAVSYGDAREVHVGLHTQDAYPHRDQESDPEEAFGFDTLSGAEGPGGGGRPRPSLTEAEAPARFRFTDDPDAERPAQFRFTEDTDGEVSDGDSEHGGPDLTPEEYLDLLFTPAARSGQSPEMLIGTAVALRQLAREHTDATGEATGALGELHGLARRVLGLRPDTPAGDGHLVLLGSLALDAPPSALAGEAPLASYLRRHDRALGRATRLTRGDGVVRNWTGTGDQVPPLDTYAVEGADGRLSTWPAPWSKPYVVLAQEAAGSVRLTTPDGTVTLDDAGEFARLVTRDPGRRGTDDIVLAFPHDDIETLAHHVADLTGATVWYSEHAPRPSTDWRTGADHLILGPVEEGTGTVWSTAVPDRGTGSEGDFDDLLDLYAQDSATGEPNERDPGHDDPLRARRPEPLTTRDYGIVDGTGDGVLFRKPGGLRGTWQTPRSMTGTEDAPELLMNEQDHTLTPVTERPVLRISADRTLAVEDGAYGQQVFATREAVEASSAKLARAGLAVRLRTDEGVGVVLPTPDGGSRLLYRVTPDFLTRSGQSTEEVCRDFADMLADTSRTSHMVFRAPDGGPAVTAPVNASDGVEVTGTHHLADALRHVADGQERPESADPDWAAGAVRLDDRPTGGHGGPLPGRAYGSALSLDRPDDPRRDALSDASRRIGVNEHAWADVGEGYLVQSVAAAGEHGQASLEINYAKPRTGAGGAHFGYHFVTVVLASEDGTHQISLENHARVSQRAHRHRRAVHANLRNHDLDDLRAAAARLRQEIEAREDDGTDEHLTELRGYLDLTFALIRAKVAQTETRTAPAGSPEHTEAERKLEAAVRAAANRIGNLEPVIPGKHQWYMRMYAKRPGESAHDTNAQLLTEGPSAEANPLTVVVLRGQQALPVSVTFDKGAQQTPEGSRNAIRHLAKVVARTGLWNAANGLPLPGVTVSSRRTARLVGRDLAKVRAEAVAGTFRRELADALAALQAGTPGPHLTADRFTVDPVSARVGRASTGGDPGADTVDVTVDDQRGGPRHVATRGPRGSLRTDGGLRGGSRDDGLDPVAEQWPIGRPVTLTSPRRSDISRGPVSVVPVGEAPAAHRPAGPKGKSPATGTERPPGRWYAYTRTADSRAEPFRYEVADTGHIRLPDGTEIPPGGWRRFGHDFVHEATGTLLRGDSGWIGRVANMEFLAPRLAELEPDPVPHRVAADPEALYVVPAHGSTALRVPLRQEVPPPVLRRDDRPRTVVRSAFDVRRFTHGGDTVTDLTVRLALRPHGEATDAVTARVAEGVERFYNRPGHRLPGGDRLHVTVELVGPDDDPHLTVDLIGRDQPMNQLAWWADADPEEFAHELGHQLFLRDETPDAANPRRLDAPGSLLGAFREQAPDGLAQSGLRPRHLQLWAAVTGAVEPYTSPEGTSWADARAAAPAERREPAWVDPVSFPEPTPQTGPDGAVPPPLPPGRPMTTVQEASEPSDDSDDEPDSDEENEQPRWADTGWLNTVFGPGWDAVPGDRLRETSEALFALVSTEAGEDQEPQSLFRALNRVTRQVLHLPGDARPGPADHQLLGSLALDASSDDLETTDDLARYFVERQIETGRGALDEGTLLRDPAGNAAGRDFGRSGQPAPGPDSYVLRGTGRVVERPAPWQNPYVVVARPADGAVEVSLTPGRTFRVTRLDELAMLISYDSRRPRGADIVLALPPHIAAPLAVLVAGTTGRRVWRPEAPVAVATHPTAGSRLALDLRDGDTGASWVPVDPSEQDGLPGARDLSSDSESDSGTDSDDGELSSSDGDAEFDRLADQLALERRIDERRTRPLITRDYGVIDKRGTGVLFTRPLPRHVAEVDAGDGTGAEADALLLPSQDHGTVLMADRPALHISEDRTLALLADGEGTTGRGRQVYATRAAIDASSARLAAAGAGVRLRADESTGILLPGEDGSYGEPLLRVEPEFLTASGSSEHAFTRDFAQMVAGTGSAPLSHVAFRGPTGDTVATAPVNGQHGREVTGTHHLAQALTEVAEGTRPAGDVTPRWAARQTGRDRRFTGGVVGAPTPGERYGSALSHEPADNPRRAPLSAAARRIGVNEHAWAGVGEGYLIQSVSTTNDSGAQLFTHNHAKPGDRIGPHAPYHFAQVVLASEDGTHQITLENETHSRGGIPDEEIDAIVEDNLDRHGGDGLTRLARAAERRLADARRAGVDGTGTARLDDLARAARALAELHDAEQLPFYFDDDRPEHALALREADRARIRAREAVRAAAAVPRPEDLWFFRAYSKRPGESAHEVNAALLSDSSPALANPLTTVVLHGHAQRPHQRTIRFAREQHSLPDGAGRTIDALARTLARVGLWNRANGLPLPTVTVTGHGNRSQASARKRAEAVRTALGAKLARILADSQQGITGTPLAVRDFGLTLDAKRVRGATDPDTGRTVTVDIDDRRQAPPAPPVAFTGPALPRPTADVPTGVARFRDTRPPTPASEADVPSRSASRARSRSPQPGPEHRNSAAPPWVMARIRYAEESLAFDKRLGEYLAEHEAVVAEYRKMANAAWKTARERHPRGLGVFGDTSKYKAGVVGTSRPALQQVLRSGNLRELVALLYEGISSDFVPDMLGGREEQHPEIAEERPSRRQRETHAEFERRAKEILASPDLTPAQKKEAVEELERSVTIRTRPEDARPPLSEAEQRIAVNEHGLTWLPATSLYDIAMSADFQQRSEASGGLVATGTAGSTYRFMLHAARMRDQWGVDLDLGLIRAGMLAVSLTVDHHTFHEVMRGAQLALDDIADHDSALDYTDNWGRYWNIHPFGEQELRTHVARDGRFPDEHAQALRDELESGAGTRDTIDLPHRAAGARPIHTRPATTGLNHPQPQPQVRHRTNPLGDPTTTAPATSPGVVTLQDVTSDEAERHREALLDALYGLGALDNVDRERAAEVLERLDRLRVADARLRGGFLDLDAMVRRVLLLGPAEQVNAAARGALVRLMTVPTSAGITSLYALSAHYLAHRGVFHPDFGLTDAQGRPRGRNWTGRALPGDFDAGSTGRVRRTPDGTTADGGAEDAPWRPVPGDPDPYIVLAAGRDDAVVVRGLGGFTRSVPPEVLRELLALDQDLANRPGAVLLHVERPGAAPSDLPRALADRLGREVWAATGRAGIGHLPSAPGRSMLLLLDEEGRATRGQWLADTPASPGAPSGGTADDRVTALSVAHDGHRSTGYISMDLAQEADGGWSRTLEHSRLGSVTSYTYLRSGYDHGSTPATLPWVELGLPAPYFPNNHGAPGTVMWHTPQGPREDDGPRFARTLARRRSLTSLAPGHPVVPLICYAAARPGIGGVLGGDVSGPLPFVPDPLAVVATGQHMANETGRTVFATVLSNSVGPARYNDPETYINLVTDARGRAHRWVMFRPEPAGEVLDGRAREVGLHTGRGPAPDTVRERTLRLVRALREIFGPTVDESAEYPELLRGMGALDLMHEADPALNRDGARRFTLDLYEQILARHRSAGLTPGPVPPVTPDDHRRLLTEAAGRLDAGQRGPLSDWLALPHLAHLLAGLAASPQRGHVARQILGLDATVPVGETEWSRLVWASFKVATVTSRVDRGAFAAAVLHLPAPDPARFGEAVTVARQAAAVGRDPRRIHELAAHHLEQQGVLAPERLLKNADGTAWGRTLDGTDRPRGTFDPSVITLLGRGPDGSLVPVGSEPAPRATQPGRPTPFVYVADGDADGLVLPGPTPAAVPARQFGELVFHDAELLDKAGNTEVIAVVPHGSPAGTRPSEGSLPDEGARNSARNWWTTRGAPTLHHDPATGTYTVAMLPGPDGQPAPTGTWDRTGRPKGDPAADATSPVAPAANSAVTLRTDAQAEPVPEAAGALADAWDAHARALSAVGGAITEAATTERVGGDETAVAAARAVDVARLRLENAEARLRTLGITPEALGAARETERETGESAMAPSVPRDADARRWIADQLTEADLPPAQSPPAEGETVGLRDLEAAGITPSVGQRTEMTLRGDDRLPAATLPPLDLARIRMTGPDAWTAASDTAAANASRRLWARAYADFTATAPEGTDEADASRAWAAAVVLVLPAEPHEVRADSRYAGEDFRDAVRRVADHMLTGSTNAQSAAELADTLRSELGLHPRWTTPTMATEGTAGETASDVGTTGARTVPTPGTRQPAPAARPETATGTPRTAVSVTDGPAPDTTGLTDFDLSVLDGTDLGHVVLAGFDVTAFDFDPPGDLPATVLTAPVPTVRDMPDRRTEFAAPGVAAKARSSSAGEPMEGVEMSSAPALAPSPTLLPAPPTAPAPTTPAQPVYTSPAAPVPSALPPRSLVAYVREATVPSPAGRETIGRLAHQVAAAGLHNRRQGWAPPRVEVTGYGADGQGNRGLKRATAARNHFVRQLTQALQQLQQDLPADAPRLTAQDFRVKALAMKRVPDDRTGTGALAGVSRADLGRQATIRVVQAPDAAATQTLDALRRRDRTLRHSPLDVDALAARVLHLAPGTPVDRDTRDALFGLVNRAAAAGRAVSLPALAAFHLTELGVTDPGRARHFTVGGRRVPGLNWAPDTDPAAGLDTTRSDVLEDKGRGPYDIAETRRPPWPRGVTPYVVAAGGRHDRVEALLPDGSKRELDVDEFVELVAADAAHERLPKDTPIVLAVPFAGDQYLDLPRKLADRTGLTVWAHSGEVTLSSDHGVSTVDTVRRTGAPEGDWTASEPGLAPDPDDEVPDWYHQVATRPIVSALTGKQIGRASHHAGEWATDFEDDDRHLDRMTTYVHYYPATGRISAEHELPRPGAETAAYRLDVHGSPGRLHLAMRDGTVRPVDEREAGPWLRRRKSLSSLPKDHWIDFVVCWSGAPGDRTVPVPPNTSSDAYAGPFVPDPLSSLSLGQQLANSTGRSVRLSYGSQGTRSRDGRYTRTLFADAQGRHRAWALFRPDPSGADLDRLAAVAGLSAGDGEVTDEMRAGTLRLVRALRLTFGHDVDDAADFAELLRGVAAVDHMWRSDTDFDAAGPFMLDLLNRVVAAHPETASGVDRAAVRRVLAAAADHWATWPGDELVGFVEVPAIEAAAQWMRDGDLEDEAVTALDLSGPDKVGEAERSRMFWARVKAEETLNAPRTNLGAWVPKVLHLPPGTRPNGYRDTLLDLLTRAFAAGRDATDPDVVAAYDLDESGVYATTGVSTTAGDGSGDGRDYTAEQTPMVDLARFGTPTGVMDTPWADRKGPAPYLVRVTPDGNAPDLLELTSDGETHRVPVGEFLELLAHDTLLTGKELDVPVVLAYSAHDGDPGDLAERIAQRLGRTVWWTDFPADLSTPGAPGEPFLTLRTTPDGAEPGADAWNKARPAQATTPGDAPRPIQAPLARTAAPLLESFPALTLDEDTDEHSSETDADAETKRGTTAPPGDRPAPAWVLARIRYAQEALLFEQRLAAHLGENEQVNAEFGKVVRAFWNITLHNRLDYRLFGSRNALSAGAVGQNYESLARVVESGNLRERVTFLFNGVAKDLVPYLMGGVEPQHPVIGLERRDRHKSERFKEYERQVAELRAAELDPEDEAQEMEDLEAMLRSPLRPDEVHPPLSEAEWRRAVRDGVLLWSPAGMEHTLPMSADFQARSEDSGGLVLTGTSGSAYRIITHVARLTRFAGVPVDLGLIRAGLASILVGVGHHSFHEVMTGAQLALDEFDSAAASVYSDNWGRYWDVYPLTEEELRTSVAREGLFPDEHARALLARLEAERTTGRADPRTDDDDDVSEAAERPAPTEHETRGRDE</sequence>
<feature type="compositionally biased region" description="Low complexity" evidence="2">
    <location>
        <begin position="5401"/>
        <end position="5410"/>
    </location>
</feature>
<feature type="region of interest" description="Disordered" evidence="2">
    <location>
        <begin position="5111"/>
        <end position="5133"/>
    </location>
</feature>
<feature type="compositionally biased region" description="Low complexity" evidence="2">
    <location>
        <begin position="4956"/>
        <end position="4966"/>
    </location>
</feature>
<feature type="compositionally biased region" description="Basic and acidic residues" evidence="2">
    <location>
        <begin position="1541"/>
        <end position="1558"/>
    </location>
</feature>
<feature type="region of interest" description="Disordered" evidence="2">
    <location>
        <begin position="1507"/>
        <end position="1526"/>
    </location>
</feature>
<feature type="region of interest" description="Disordered" evidence="2">
    <location>
        <begin position="1125"/>
        <end position="1151"/>
    </location>
</feature>
<feature type="region of interest" description="Disordered" evidence="2">
    <location>
        <begin position="2548"/>
        <end position="2637"/>
    </location>
</feature>
<feature type="region of interest" description="Disordered" evidence="2">
    <location>
        <begin position="4935"/>
        <end position="4966"/>
    </location>
</feature>
<feature type="compositionally biased region" description="Acidic residues" evidence="2">
    <location>
        <begin position="2610"/>
        <end position="2625"/>
    </location>
</feature>
<proteinExistence type="predicted"/>
<evidence type="ECO:0000313" key="3">
    <source>
        <dbReference type="EMBL" id="MDQ0487691.1"/>
    </source>
</evidence>
<evidence type="ECO:0000256" key="1">
    <source>
        <dbReference type="ARBA" id="ARBA00022581"/>
    </source>
</evidence>
<feature type="region of interest" description="Disordered" evidence="2">
    <location>
        <begin position="6488"/>
        <end position="6519"/>
    </location>
</feature>
<dbReference type="PANTHER" id="PTHR13037">
    <property type="entry name" value="FORMIN"/>
    <property type="match status" value="1"/>
</dbReference>
<feature type="region of interest" description="Disordered" evidence="2">
    <location>
        <begin position="5257"/>
        <end position="5316"/>
    </location>
</feature>
<feature type="region of interest" description="Disordered" evidence="2">
    <location>
        <begin position="889"/>
        <end position="910"/>
    </location>
</feature>
<feature type="region of interest" description="Disordered" evidence="2">
    <location>
        <begin position="2885"/>
        <end position="2931"/>
    </location>
</feature>
<comment type="caution">
    <text evidence="3">The sequence shown here is derived from an EMBL/GenBank/DDBJ whole genome shotgun (WGS) entry which is preliminary data.</text>
</comment>
<feature type="region of interest" description="Disordered" evidence="2">
    <location>
        <begin position="2147"/>
        <end position="2203"/>
    </location>
</feature>
<feature type="compositionally biased region" description="Basic and acidic residues" evidence="2">
    <location>
        <begin position="6839"/>
        <end position="6852"/>
    </location>
</feature>
<dbReference type="NCBIfam" id="NF012197">
    <property type="entry name" value="lonely_Cys"/>
    <property type="match status" value="3"/>
</dbReference>
<feature type="compositionally biased region" description="Low complexity" evidence="2">
    <location>
        <begin position="1141"/>
        <end position="1151"/>
    </location>
</feature>